<dbReference type="EMBL" id="BMYO01000007">
    <property type="protein sequence ID" value="GHD65282.1"/>
    <property type="molecule type" value="Genomic_DNA"/>
</dbReference>
<comment type="similarity">
    <text evidence="7">Belongs to the glycosyl hydrolase 18 family.</text>
</comment>
<dbReference type="SUPFAM" id="SSF51445">
    <property type="entry name" value="(Trans)glycosidases"/>
    <property type="match status" value="1"/>
</dbReference>
<dbReference type="InterPro" id="IPR001223">
    <property type="entry name" value="Glyco_hydro18_cat"/>
</dbReference>
<evidence type="ECO:0000259" key="8">
    <source>
        <dbReference type="PROSITE" id="PS51910"/>
    </source>
</evidence>
<keyword evidence="3 6" id="KW-0378">Hydrolase</keyword>
<comment type="catalytic activity">
    <reaction evidence="1">
        <text>Random endo-hydrolysis of N-acetyl-beta-D-glucosaminide (1-&gt;4)-beta-linkages in chitin and chitodextrins.</text>
        <dbReference type="EC" id="3.2.1.14"/>
    </reaction>
</comment>
<dbReference type="Gene3D" id="3.20.20.80">
    <property type="entry name" value="Glycosidases"/>
    <property type="match status" value="1"/>
</dbReference>
<name>A0ABQ3H1R7_9NEIS</name>
<dbReference type="EC" id="3.2.1.14" evidence="2"/>
<dbReference type="RefSeq" id="WP_189461278.1">
    <property type="nucleotide sequence ID" value="NZ_BMYO01000007.1"/>
</dbReference>
<evidence type="ECO:0000256" key="2">
    <source>
        <dbReference type="ARBA" id="ARBA00012729"/>
    </source>
</evidence>
<dbReference type="Proteomes" id="UP000604737">
    <property type="component" value="Unassembled WGS sequence"/>
</dbReference>
<protein>
    <recommendedName>
        <fullName evidence="2">chitinase</fullName>
        <ecNumber evidence="2">3.2.1.14</ecNumber>
    </recommendedName>
</protein>
<gene>
    <name evidence="9" type="ORF">GCM10007350_25430</name>
</gene>
<dbReference type="InterPro" id="IPR050314">
    <property type="entry name" value="Glycosyl_Hydrlase_18"/>
</dbReference>
<proteinExistence type="inferred from homology"/>
<accession>A0ABQ3H1R7</accession>
<evidence type="ECO:0000256" key="7">
    <source>
        <dbReference type="RuleBase" id="RU004453"/>
    </source>
</evidence>
<dbReference type="InterPro" id="IPR011583">
    <property type="entry name" value="Chitinase_II/V-like_cat"/>
</dbReference>
<dbReference type="InterPro" id="IPR001579">
    <property type="entry name" value="Glyco_hydro_18_chit_AS"/>
</dbReference>
<dbReference type="PROSITE" id="PS51910">
    <property type="entry name" value="GH18_2"/>
    <property type="match status" value="1"/>
</dbReference>
<evidence type="ECO:0000313" key="9">
    <source>
        <dbReference type="EMBL" id="GHD65282.1"/>
    </source>
</evidence>
<comment type="caution">
    <text evidence="9">The sequence shown here is derived from an EMBL/GenBank/DDBJ whole genome shotgun (WGS) entry which is preliminary data.</text>
</comment>
<keyword evidence="5 6" id="KW-0326">Glycosidase</keyword>
<keyword evidence="10" id="KW-1185">Reference proteome</keyword>
<evidence type="ECO:0000256" key="1">
    <source>
        <dbReference type="ARBA" id="ARBA00000822"/>
    </source>
</evidence>
<evidence type="ECO:0000256" key="5">
    <source>
        <dbReference type="ARBA" id="ARBA00023295"/>
    </source>
</evidence>
<organism evidence="9 10">
    <name type="scientific">Jeongeupia chitinilytica</name>
    <dbReference type="NCBI Taxonomy" id="1041641"/>
    <lineage>
        <taxon>Bacteria</taxon>
        <taxon>Pseudomonadati</taxon>
        <taxon>Pseudomonadota</taxon>
        <taxon>Betaproteobacteria</taxon>
        <taxon>Neisseriales</taxon>
        <taxon>Chitinibacteraceae</taxon>
        <taxon>Jeongeupia</taxon>
    </lineage>
</organism>
<dbReference type="SMART" id="SM00636">
    <property type="entry name" value="Glyco_18"/>
    <property type="match status" value="1"/>
</dbReference>
<evidence type="ECO:0000256" key="4">
    <source>
        <dbReference type="ARBA" id="ARBA00023024"/>
    </source>
</evidence>
<evidence type="ECO:0000313" key="10">
    <source>
        <dbReference type="Proteomes" id="UP000604737"/>
    </source>
</evidence>
<keyword evidence="4" id="KW-0146">Chitin degradation</keyword>
<keyword evidence="4" id="KW-0624">Polysaccharide degradation</keyword>
<evidence type="ECO:0000256" key="6">
    <source>
        <dbReference type="RuleBase" id="RU000489"/>
    </source>
</evidence>
<sequence>MAAPILLAYIAGWQDFSRLPLERDAERLTHICYAFANIRDGEVVLFTNSEEAGGQPRAESRIADLVALRGRHPHLKLLISIGGWSADGFSDAALTAESRAAFAASAIAFMQQYGFDGIDLDWEYPTHDMADIKARPEDKANFTLMLAELRRQLDALSAADGRGVHHLLTIAAGAGQYYLDGVEMEAVAAQCDFVNLMTYDFYNGWATRAGHHTNLYNTPVDPEGDSCARSVALFTAAGVPRNKLVLGCAFYGRSLKGVGAAGLGAPGTPKSNGFDSFTLITELLASGRAVRHWDADAQAPWLLVDGDTFISYDDAESIRAKTAFIRSEGLAGGFFWEYTEDETDTLLTTLWQGLVD</sequence>
<keyword evidence="4" id="KW-0119">Carbohydrate metabolism</keyword>
<dbReference type="InterPro" id="IPR017853">
    <property type="entry name" value="GH"/>
</dbReference>
<dbReference type="CDD" id="cd06548">
    <property type="entry name" value="GH18_chitinase"/>
    <property type="match status" value="1"/>
</dbReference>
<dbReference type="Pfam" id="PF00704">
    <property type="entry name" value="Glyco_hydro_18"/>
    <property type="match status" value="1"/>
</dbReference>
<dbReference type="PANTHER" id="PTHR11177:SF317">
    <property type="entry name" value="CHITINASE 12-RELATED"/>
    <property type="match status" value="1"/>
</dbReference>
<reference evidence="10" key="1">
    <citation type="journal article" date="2019" name="Int. J. Syst. Evol. Microbiol.">
        <title>The Global Catalogue of Microorganisms (GCM) 10K type strain sequencing project: providing services to taxonomists for standard genome sequencing and annotation.</title>
        <authorList>
            <consortium name="The Broad Institute Genomics Platform"/>
            <consortium name="The Broad Institute Genome Sequencing Center for Infectious Disease"/>
            <person name="Wu L."/>
            <person name="Ma J."/>
        </authorList>
    </citation>
    <scope>NUCLEOTIDE SEQUENCE [LARGE SCALE GENOMIC DNA]</scope>
    <source>
        <strain evidence="10">KCTC 23701</strain>
    </source>
</reference>
<dbReference type="PROSITE" id="PS01095">
    <property type="entry name" value="GH18_1"/>
    <property type="match status" value="1"/>
</dbReference>
<dbReference type="InterPro" id="IPR029070">
    <property type="entry name" value="Chitinase_insertion_sf"/>
</dbReference>
<feature type="domain" description="GH18" evidence="8">
    <location>
        <begin position="4"/>
        <end position="356"/>
    </location>
</feature>
<dbReference type="Gene3D" id="3.10.50.10">
    <property type="match status" value="1"/>
</dbReference>
<dbReference type="PANTHER" id="PTHR11177">
    <property type="entry name" value="CHITINASE"/>
    <property type="match status" value="1"/>
</dbReference>
<evidence type="ECO:0000256" key="3">
    <source>
        <dbReference type="ARBA" id="ARBA00022801"/>
    </source>
</evidence>